<dbReference type="STRING" id="1300350.Z948_2934"/>
<organism evidence="1 2">
    <name type="scientific">Sulfitobacter donghicola DSW-25 = KCTC 12864 = JCM 14565</name>
    <dbReference type="NCBI Taxonomy" id="1300350"/>
    <lineage>
        <taxon>Bacteria</taxon>
        <taxon>Pseudomonadati</taxon>
        <taxon>Pseudomonadota</taxon>
        <taxon>Alphaproteobacteria</taxon>
        <taxon>Rhodobacterales</taxon>
        <taxon>Roseobacteraceae</taxon>
        <taxon>Sulfitobacter</taxon>
    </lineage>
</organism>
<evidence type="ECO:0000313" key="1">
    <source>
        <dbReference type="EMBL" id="KEJ89380.1"/>
    </source>
</evidence>
<name>A0A073IIH9_9RHOB</name>
<comment type="caution">
    <text evidence="1">The sequence shown here is derived from an EMBL/GenBank/DDBJ whole genome shotgun (WGS) entry which is preliminary data.</text>
</comment>
<reference evidence="1 2" key="1">
    <citation type="submission" date="2014-01" db="EMBL/GenBank/DDBJ databases">
        <title>Sulfitobacter donghicola JCM 14565 Genome Sequencing.</title>
        <authorList>
            <person name="Lai Q."/>
            <person name="Hong Z."/>
        </authorList>
    </citation>
    <scope>NUCLEOTIDE SEQUENCE [LARGE SCALE GENOMIC DNA]</scope>
    <source>
        <strain evidence="1 2">JCM 14565</strain>
    </source>
</reference>
<proteinExistence type="predicted"/>
<evidence type="ECO:0000313" key="2">
    <source>
        <dbReference type="Proteomes" id="UP000027734"/>
    </source>
</evidence>
<accession>A0A073IIH9</accession>
<dbReference type="Proteomes" id="UP000027734">
    <property type="component" value="Unassembled WGS sequence"/>
</dbReference>
<dbReference type="OrthoDB" id="7867097at2"/>
<dbReference type="eggNOG" id="ENOG5032SN0">
    <property type="taxonomic scope" value="Bacteria"/>
</dbReference>
<dbReference type="EMBL" id="JAMC01000003">
    <property type="protein sequence ID" value="KEJ89380.1"/>
    <property type="molecule type" value="Genomic_DNA"/>
</dbReference>
<sequence length="126" mass="13762">MLVLIWVALFAAYFLLDASAVVLAILGAFTLPAAFELAANPTATFSLDDNTIRWETGRQEASIALSEVDHLRFDTRLDMSVRLTVVRPSGVKIRVPVQATPPHAILEPLAKDAGVQTQRHHFSLLG</sequence>
<gene>
    <name evidence="1" type="ORF">DSW25_10235</name>
</gene>
<dbReference type="AlphaFoldDB" id="A0A073IIH9"/>
<protein>
    <submittedName>
        <fullName evidence="1">Uncharacterized protein</fullName>
    </submittedName>
</protein>
<keyword evidence="2" id="KW-1185">Reference proteome</keyword>